<dbReference type="PANTHER" id="PTHR32208:SF54">
    <property type="entry name" value="ALDEHYDE OXIDASE GLOX-LIKE"/>
    <property type="match status" value="1"/>
</dbReference>
<name>A0A2I0VDT2_9ASPA</name>
<dbReference type="InterPro" id="IPR015202">
    <property type="entry name" value="GO-like_E_set"/>
</dbReference>
<dbReference type="AlphaFoldDB" id="A0A2I0VDT2"/>
<evidence type="ECO:0008006" key="8">
    <source>
        <dbReference type="Google" id="ProtNLM"/>
    </source>
</evidence>
<dbReference type="SUPFAM" id="SSF50965">
    <property type="entry name" value="Galactose oxidase, central domain"/>
    <property type="match status" value="1"/>
</dbReference>
<keyword evidence="7" id="KW-1185">Reference proteome</keyword>
<dbReference type="Pfam" id="PF07250">
    <property type="entry name" value="Glyoxal_oxid_N"/>
    <property type="match status" value="1"/>
</dbReference>
<dbReference type="Pfam" id="PF09118">
    <property type="entry name" value="GO-like_E_set"/>
    <property type="match status" value="1"/>
</dbReference>
<sequence>MTTNPATAAALMLLLILQWPQSLAAHRSGVNGLSSTWEVLLNNSGVVAMHMALTHLNTVIFFDQTSSGRTGYILQRNSSCSRRGGDGGGSSEPKNDGYGAKSSSQVKSCWAHSMEYDVATNSLRPLTLKTDTWCSSSSFLRDGTLQQTGGYGSGIRKIRYFRPCGNGRCDWTESPAVLADGRWYSTSQILPDGGTEGGADRVFILGGLNVFTYEFVPKSHPNETAYELPFLRQTSQRRDKGNNLYPFIHLSSDGNLFIFANRDSILFDYRHNTVLRTFPRLPGSGARNYPSTGSTALLPLDHTNFFQRVEVMICGGAAAGAYRAALRGRYYQALSSCGRMVITDEKPEWIMEKMPGPRLMSDMLVLPTGNVLIINGATHGCAGWQKAINPALTPYLYHPNGKPRKRFSVLRASIIPRMYHSTALLLSDGRILVGGSNPYYRYNFSGYPYKTELRMEAFTPYYMRKFFDDKRPMNVAVVGGEEGIRYGEEFVVLFEMERRGRTELEFVASAAPFVTHSLSMHQRVLRLECRGVQRLGEVLMSAVVKAPPSPVVAPAGYYLLTVVNGGIPSKSEWVRFLV</sequence>
<dbReference type="InterPro" id="IPR011043">
    <property type="entry name" value="Gal_Oxase/kelch_b-propeller"/>
</dbReference>
<feature type="chain" id="PRO_5014186385" description="Galactose oxidase" evidence="3">
    <location>
        <begin position="25"/>
        <end position="578"/>
    </location>
</feature>
<dbReference type="PANTHER" id="PTHR32208">
    <property type="entry name" value="SECRETED PROTEIN-RELATED"/>
    <property type="match status" value="1"/>
</dbReference>
<feature type="signal peptide" evidence="3">
    <location>
        <begin position="1"/>
        <end position="24"/>
    </location>
</feature>
<dbReference type="STRING" id="906689.A0A2I0VDT2"/>
<dbReference type="Proteomes" id="UP000233837">
    <property type="component" value="Unassembled WGS sequence"/>
</dbReference>
<gene>
    <name evidence="6" type="ORF">MA16_Dca015007</name>
</gene>
<evidence type="ECO:0000256" key="2">
    <source>
        <dbReference type="SAM" id="MobiDB-lite"/>
    </source>
</evidence>
<dbReference type="InterPro" id="IPR013783">
    <property type="entry name" value="Ig-like_fold"/>
</dbReference>
<proteinExistence type="predicted"/>
<dbReference type="InterPro" id="IPR009880">
    <property type="entry name" value="Glyoxal_oxidase_N"/>
</dbReference>
<evidence type="ECO:0000259" key="5">
    <source>
        <dbReference type="Pfam" id="PF09118"/>
    </source>
</evidence>
<dbReference type="Gene3D" id="2.60.40.10">
    <property type="entry name" value="Immunoglobulins"/>
    <property type="match status" value="1"/>
</dbReference>
<feature type="region of interest" description="Disordered" evidence="2">
    <location>
        <begin position="77"/>
        <end position="100"/>
    </location>
</feature>
<dbReference type="Gene3D" id="2.130.10.80">
    <property type="entry name" value="Galactose oxidase/kelch, beta-propeller"/>
    <property type="match status" value="1"/>
</dbReference>
<dbReference type="InterPro" id="IPR037293">
    <property type="entry name" value="Gal_Oxidase_central_sf"/>
</dbReference>
<dbReference type="SUPFAM" id="SSF81296">
    <property type="entry name" value="E set domains"/>
    <property type="match status" value="1"/>
</dbReference>
<reference evidence="6 7" key="2">
    <citation type="journal article" date="2017" name="Nature">
        <title>The Apostasia genome and the evolution of orchids.</title>
        <authorList>
            <person name="Zhang G.Q."/>
            <person name="Liu K.W."/>
            <person name="Li Z."/>
            <person name="Lohaus R."/>
            <person name="Hsiao Y.Y."/>
            <person name="Niu S.C."/>
            <person name="Wang J.Y."/>
            <person name="Lin Y.C."/>
            <person name="Xu Q."/>
            <person name="Chen L.J."/>
            <person name="Yoshida K."/>
            <person name="Fujiwara S."/>
            <person name="Wang Z.W."/>
            <person name="Zhang Y.Q."/>
            <person name="Mitsuda N."/>
            <person name="Wang M."/>
            <person name="Liu G.H."/>
            <person name="Pecoraro L."/>
            <person name="Huang H.X."/>
            <person name="Xiao X.J."/>
            <person name="Lin M."/>
            <person name="Wu X.Y."/>
            <person name="Wu W.L."/>
            <person name="Chen Y.Y."/>
            <person name="Chang S.B."/>
            <person name="Sakamoto S."/>
            <person name="Ohme-Takagi M."/>
            <person name="Yagi M."/>
            <person name="Zeng S.J."/>
            <person name="Shen C.Y."/>
            <person name="Yeh C.M."/>
            <person name="Luo Y.B."/>
            <person name="Tsai W.C."/>
            <person name="Van de Peer Y."/>
            <person name="Liu Z.J."/>
        </authorList>
    </citation>
    <scope>NUCLEOTIDE SEQUENCE [LARGE SCALE GENOMIC DNA]</scope>
    <source>
        <tissue evidence="6">The whole plant</tissue>
    </source>
</reference>
<evidence type="ECO:0000313" key="7">
    <source>
        <dbReference type="Proteomes" id="UP000233837"/>
    </source>
</evidence>
<organism evidence="6 7">
    <name type="scientific">Dendrobium catenatum</name>
    <dbReference type="NCBI Taxonomy" id="906689"/>
    <lineage>
        <taxon>Eukaryota</taxon>
        <taxon>Viridiplantae</taxon>
        <taxon>Streptophyta</taxon>
        <taxon>Embryophyta</taxon>
        <taxon>Tracheophyta</taxon>
        <taxon>Spermatophyta</taxon>
        <taxon>Magnoliopsida</taxon>
        <taxon>Liliopsida</taxon>
        <taxon>Asparagales</taxon>
        <taxon>Orchidaceae</taxon>
        <taxon>Epidendroideae</taxon>
        <taxon>Malaxideae</taxon>
        <taxon>Dendrobiinae</taxon>
        <taxon>Dendrobium</taxon>
    </lineage>
</organism>
<feature type="domain" description="Galactose oxidase-like Early set" evidence="5">
    <location>
        <begin position="481"/>
        <end position="575"/>
    </location>
</feature>
<accession>A0A2I0VDT2</accession>
<protein>
    <recommendedName>
        <fullName evidence="8">Galactose oxidase</fullName>
    </recommendedName>
</protein>
<evidence type="ECO:0000259" key="4">
    <source>
        <dbReference type="Pfam" id="PF07250"/>
    </source>
</evidence>
<evidence type="ECO:0000256" key="1">
    <source>
        <dbReference type="ARBA" id="ARBA00022729"/>
    </source>
</evidence>
<keyword evidence="1 3" id="KW-0732">Signal</keyword>
<reference evidence="6 7" key="1">
    <citation type="journal article" date="2016" name="Sci. Rep.">
        <title>The Dendrobium catenatum Lindl. genome sequence provides insights into polysaccharide synthase, floral development and adaptive evolution.</title>
        <authorList>
            <person name="Zhang G.Q."/>
            <person name="Xu Q."/>
            <person name="Bian C."/>
            <person name="Tsai W.C."/>
            <person name="Yeh C.M."/>
            <person name="Liu K.W."/>
            <person name="Yoshida K."/>
            <person name="Zhang L.S."/>
            <person name="Chang S.B."/>
            <person name="Chen F."/>
            <person name="Shi Y."/>
            <person name="Su Y.Y."/>
            <person name="Zhang Y.Q."/>
            <person name="Chen L.J."/>
            <person name="Yin Y."/>
            <person name="Lin M."/>
            <person name="Huang H."/>
            <person name="Deng H."/>
            <person name="Wang Z.W."/>
            <person name="Zhu S.L."/>
            <person name="Zhao X."/>
            <person name="Deng C."/>
            <person name="Niu S.C."/>
            <person name="Huang J."/>
            <person name="Wang M."/>
            <person name="Liu G.H."/>
            <person name="Yang H.J."/>
            <person name="Xiao X.J."/>
            <person name="Hsiao Y.Y."/>
            <person name="Wu W.L."/>
            <person name="Chen Y.Y."/>
            <person name="Mitsuda N."/>
            <person name="Ohme-Takagi M."/>
            <person name="Luo Y.B."/>
            <person name="Van de Peer Y."/>
            <person name="Liu Z.J."/>
        </authorList>
    </citation>
    <scope>NUCLEOTIDE SEQUENCE [LARGE SCALE GENOMIC DNA]</scope>
    <source>
        <tissue evidence="6">The whole plant</tissue>
    </source>
</reference>
<dbReference type="InterPro" id="IPR014756">
    <property type="entry name" value="Ig_E-set"/>
</dbReference>
<feature type="domain" description="Glyoxal oxidase N-terminal" evidence="4">
    <location>
        <begin position="49"/>
        <end position="462"/>
    </location>
</feature>
<evidence type="ECO:0000313" key="6">
    <source>
        <dbReference type="EMBL" id="PKU61568.1"/>
    </source>
</evidence>
<dbReference type="CDD" id="cd02851">
    <property type="entry name" value="E_set_GO_C"/>
    <property type="match status" value="1"/>
</dbReference>
<evidence type="ECO:0000256" key="3">
    <source>
        <dbReference type="SAM" id="SignalP"/>
    </source>
</evidence>
<dbReference type="EMBL" id="KZ503767">
    <property type="protein sequence ID" value="PKU61568.1"/>
    <property type="molecule type" value="Genomic_DNA"/>
</dbReference>